<sequence length="465" mass="52877">MGLVTEETIEKARNVDLLFLAQQMDEPLQRVGGNYFTYRNGGERTPSLSISPQKGMWKDFSGTDGGYSGISFYAYRHYNTSTPKGRDFIESVKAICKLCGITIEYKNGKQEENNHVEYKARKEINQVATKASVDQLHTFYQEWLRLNSCSPSHKEHLKEVRNINPSVAKVRFYRSLDAEQKERYKLVKEMKKNLGEPSGVPGFVLKKGKYGPYWTAYGKAGLMIPFRDIHNQIQGMQIMYDERPQLVQSSGELQVQMKDWSNFIVINSSTGEKVGEYHRNQLPLEFENGNVFIELGPKYGWFSKAPNEEHGILDGAEIGNPIPYHCAVPAKALLNWTVHKGTVHDYQHHVDSETVWWGEGPLKGDIASEYTKQIHLQVPGVNQWRLLLEPTKELMPKRVIFSFDADAQTKEETVQVNVLNAIEEAKQELQPLGIELAIALWPAEKGKGLDDLMNAGYRPKIVSIP</sequence>
<name>A0A6I5A584_9BACI</name>
<comment type="caution">
    <text evidence="2">The sequence shown here is derived from an EMBL/GenBank/DDBJ whole genome shotgun (WGS) entry which is preliminary data.</text>
</comment>
<dbReference type="Proteomes" id="UP000468638">
    <property type="component" value="Unassembled WGS sequence"/>
</dbReference>
<proteinExistence type="predicted"/>
<organism evidence="2 3">
    <name type="scientific">Pontibacillus yanchengensis</name>
    <dbReference type="NCBI Taxonomy" id="462910"/>
    <lineage>
        <taxon>Bacteria</taxon>
        <taxon>Bacillati</taxon>
        <taxon>Bacillota</taxon>
        <taxon>Bacilli</taxon>
        <taxon>Bacillales</taxon>
        <taxon>Bacillaceae</taxon>
        <taxon>Pontibacillus</taxon>
    </lineage>
</organism>
<protein>
    <submittedName>
        <fullName evidence="2">DUF3854 domain-containing protein</fullName>
    </submittedName>
</protein>
<dbReference type="Gene3D" id="3.90.580.10">
    <property type="entry name" value="Zinc finger, CHC2-type domain"/>
    <property type="match status" value="1"/>
</dbReference>
<dbReference type="AlphaFoldDB" id="A0A6I5A584"/>
<reference evidence="2 3" key="1">
    <citation type="submission" date="2019-11" db="EMBL/GenBank/DDBJ databases">
        <title>Genome sequences of 17 halophilic strains isolated from different environments.</title>
        <authorList>
            <person name="Furrow R.E."/>
        </authorList>
    </citation>
    <scope>NUCLEOTIDE SEQUENCE [LARGE SCALE GENOMIC DNA]</scope>
    <source>
        <strain evidence="2 3">22514_16_FS</strain>
    </source>
</reference>
<dbReference type="SUPFAM" id="SSF57783">
    <property type="entry name" value="Zinc beta-ribbon"/>
    <property type="match status" value="1"/>
</dbReference>
<evidence type="ECO:0000259" key="1">
    <source>
        <dbReference type="Pfam" id="PF12965"/>
    </source>
</evidence>
<accession>A0A6I5A584</accession>
<evidence type="ECO:0000313" key="3">
    <source>
        <dbReference type="Proteomes" id="UP000468638"/>
    </source>
</evidence>
<dbReference type="OrthoDB" id="2665710at2"/>
<evidence type="ECO:0000313" key="2">
    <source>
        <dbReference type="EMBL" id="MYL35460.1"/>
    </source>
</evidence>
<dbReference type="GO" id="GO:0006260">
    <property type="term" value="P:DNA replication"/>
    <property type="evidence" value="ECO:0007669"/>
    <property type="project" value="InterPro"/>
</dbReference>
<dbReference type="GO" id="GO:0003677">
    <property type="term" value="F:DNA binding"/>
    <property type="evidence" value="ECO:0007669"/>
    <property type="project" value="InterPro"/>
</dbReference>
<dbReference type="InterPro" id="IPR024385">
    <property type="entry name" value="DUF3854"/>
</dbReference>
<dbReference type="InterPro" id="IPR036977">
    <property type="entry name" value="DNA_primase_Znf_CHC2"/>
</dbReference>
<dbReference type="EMBL" id="WMEQ01000017">
    <property type="protein sequence ID" value="MYL35460.1"/>
    <property type="molecule type" value="Genomic_DNA"/>
</dbReference>
<dbReference type="Pfam" id="PF12965">
    <property type="entry name" value="DUF3854"/>
    <property type="match status" value="1"/>
</dbReference>
<gene>
    <name evidence="2" type="ORF">GLW05_17920</name>
</gene>
<dbReference type="RefSeq" id="WP_160850417.1">
    <property type="nucleotide sequence ID" value="NZ_WMEQ01000017.1"/>
</dbReference>
<feature type="domain" description="DUF3854" evidence="1">
    <location>
        <begin position="397"/>
        <end position="454"/>
    </location>
</feature>
<dbReference type="GO" id="GO:0008270">
    <property type="term" value="F:zinc ion binding"/>
    <property type="evidence" value="ECO:0007669"/>
    <property type="project" value="InterPro"/>
</dbReference>